<gene>
    <name evidence="2" type="ORF">S01H4_19991</name>
</gene>
<dbReference type="AlphaFoldDB" id="X0YW89"/>
<protein>
    <submittedName>
        <fullName evidence="2">Uncharacterized protein</fullName>
    </submittedName>
</protein>
<evidence type="ECO:0000256" key="1">
    <source>
        <dbReference type="SAM" id="Phobius"/>
    </source>
</evidence>
<feature type="transmembrane region" description="Helical" evidence="1">
    <location>
        <begin position="262"/>
        <end position="281"/>
    </location>
</feature>
<reference evidence="2" key="1">
    <citation type="journal article" date="2014" name="Front. Microbiol.">
        <title>High frequency of phylogenetically diverse reductive dehalogenase-homologous genes in deep subseafloor sedimentary metagenomes.</title>
        <authorList>
            <person name="Kawai M."/>
            <person name="Futagami T."/>
            <person name="Toyoda A."/>
            <person name="Takaki Y."/>
            <person name="Nishi S."/>
            <person name="Hori S."/>
            <person name="Arai W."/>
            <person name="Tsubouchi T."/>
            <person name="Morono Y."/>
            <person name="Uchiyama I."/>
            <person name="Ito T."/>
            <person name="Fujiyama A."/>
            <person name="Inagaki F."/>
            <person name="Takami H."/>
        </authorList>
    </citation>
    <scope>NUCLEOTIDE SEQUENCE</scope>
    <source>
        <strain evidence="2">Expedition CK06-06</strain>
    </source>
</reference>
<sequence length="288" mass="33806">MTVNYQVFDLKLKRLIQACKETGNYKKLAVVGFISTSNLVDEIALKLGMRPRYKEKSEELLFEYMTAVNDIFEKNLQIQIFNNETITTIKEIELLFLRNRGDIPYKHIKNLIFVYYELRKIEVPNLYKGMTGEDYFESSNLYMLNVIPRGMRQKRDTNSSKFKPMLLHKIKEQERVLQNNLNKKLDQTNIERAIFLKNIKNSLKESNKNRITFQGSLKDNMDYGKSQNILIKYFLIGIAFISLCLGGLIAVEMFLYPNTMPVLSNLLLIFFGIVIIMIFSYKSLNKRR</sequence>
<keyword evidence="1" id="KW-0812">Transmembrane</keyword>
<comment type="caution">
    <text evidence="2">The sequence shown here is derived from an EMBL/GenBank/DDBJ whole genome shotgun (WGS) entry which is preliminary data.</text>
</comment>
<keyword evidence="1" id="KW-1133">Transmembrane helix</keyword>
<name>X0YW89_9ZZZZ</name>
<keyword evidence="1" id="KW-0472">Membrane</keyword>
<organism evidence="2">
    <name type="scientific">marine sediment metagenome</name>
    <dbReference type="NCBI Taxonomy" id="412755"/>
    <lineage>
        <taxon>unclassified sequences</taxon>
        <taxon>metagenomes</taxon>
        <taxon>ecological metagenomes</taxon>
    </lineage>
</organism>
<evidence type="ECO:0000313" key="2">
    <source>
        <dbReference type="EMBL" id="GAG60445.1"/>
    </source>
</evidence>
<proteinExistence type="predicted"/>
<accession>X0YW89</accession>
<feature type="transmembrane region" description="Helical" evidence="1">
    <location>
        <begin position="233"/>
        <end position="256"/>
    </location>
</feature>
<dbReference type="EMBL" id="BART01008954">
    <property type="protein sequence ID" value="GAG60445.1"/>
    <property type="molecule type" value="Genomic_DNA"/>
</dbReference>